<organism evidence="7 8">
    <name type="scientific">Terrihabitans soli</name>
    <dbReference type="NCBI Taxonomy" id="708113"/>
    <lineage>
        <taxon>Bacteria</taxon>
        <taxon>Pseudomonadati</taxon>
        <taxon>Pseudomonadota</taxon>
        <taxon>Alphaproteobacteria</taxon>
        <taxon>Hyphomicrobiales</taxon>
        <taxon>Terrihabitans</taxon>
    </lineage>
</organism>
<protein>
    <recommendedName>
        <fullName evidence="6">OmpA-like domain-containing protein</fullName>
    </recommendedName>
</protein>
<dbReference type="InterPro" id="IPR006690">
    <property type="entry name" value="OMPA-like_CS"/>
</dbReference>
<feature type="domain" description="OmpA-like" evidence="6">
    <location>
        <begin position="78"/>
        <end position="196"/>
    </location>
</feature>
<dbReference type="PANTHER" id="PTHR30329">
    <property type="entry name" value="STATOR ELEMENT OF FLAGELLAR MOTOR COMPLEX"/>
    <property type="match status" value="1"/>
</dbReference>
<dbReference type="SUPFAM" id="SSF103088">
    <property type="entry name" value="OmpA-like"/>
    <property type="match status" value="1"/>
</dbReference>
<dbReference type="EMBL" id="AP023361">
    <property type="protein sequence ID" value="BCJ90995.1"/>
    <property type="molecule type" value="Genomic_DNA"/>
</dbReference>
<dbReference type="InterPro" id="IPR050330">
    <property type="entry name" value="Bact_OuterMem_StrucFunc"/>
</dbReference>
<dbReference type="Pfam" id="PF00691">
    <property type="entry name" value="OmpA"/>
    <property type="match status" value="1"/>
</dbReference>
<dbReference type="InterPro" id="IPR006665">
    <property type="entry name" value="OmpA-like"/>
</dbReference>
<dbReference type="KEGG" id="tso:IZ6_17300"/>
<dbReference type="InterPro" id="IPR036737">
    <property type="entry name" value="OmpA-like_sf"/>
</dbReference>
<dbReference type="RefSeq" id="WP_222874679.1">
    <property type="nucleotide sequence ID" value="NZ_AP023361.1"/>
</dbReference>
<feature type="chain" id="PRO_5028235165" description="OmpA-like domain-containing protein" evidence="5">
    <location>
        <begin position="22"/>
        <end position="196"/>
    </location>
</feature>
<dbReference type="Proteomes" id="UP000515317">
    <property type="component" value="Chromosome"/>
</dbReference>
<dbReference type="GO" id="GO:0009279">
    <property type="term" value="C:cell outer membrane"/>
    <property type="evidence" value="ECO:0007669"/>
    <property type="project" value="UniProtKB-SubCell"/>
</dbReference>
<evidence type="ECO:0000256" key="5">
    <source>
        <dbReference type="SAM" id="SignalP"/>
    </source>
</evidence>
<keyword evidence="5" id="KW-0732">Signal</keyword>
<dbReference type="PROSITE" id="PS51123">
    <property type="entry name" value="OMPA_2"/>
    <property type="match status" value="1"/>
</dbReference>
<dbReference type="PROSITE" id="PS01068">
    <property type="entry name" value="OMPA_1"/>
    <property type="match status" value="1"/>
</dbReference>
<evidence type="ECO:0000256" key="2">
    <source>
        <dbReference type="ARBA" id="ARBA00023136"/>
    </source>
</evidence>
<dbReference type="AlphaFoldDB" id="A0A6S6QTU2"/>
<evidence type="ECO:0000256" key="4">
    <source>
        <dbReference type="PROSITE-ProRule" id="PRU00473"/>
    </source>
</evidence>
<evidence type="ECO:0000256" key="3">
    <source>
        <dbReference type="ARBA" id="ARBA00023237"/>
    </source>
</evidence>
<dbReference type="Gene3D" id="3.30.1330.60">
    <property type="entry name" value="OmpA-like domain"/>
    <property type="match status" value="1"/>
</dbReference>
<feature type="signal peptide" evidence="5">
    <location>
        <begin position="1"/>
        <end position="21"/>
    </location>
</feature>
<dbReference type="PRINTS" id="PR01021">
    <property type="entry name" value="OMPADOMAIN"/>
</dbReference>
<accession>A0A6S6QTU2</accession>
<comment type="subcellular location">
    <subcellularLocation>
        <location evidence="1">Cell outer membrane</location>
    </subcellularLocation>
</comment>
<keyword evidence="8" id="KW-1185">Reference proteome</keyword>
<name>A0A6S6QTU2_9HYPH</name>
<dbReference type="PANTHER" id="PTHR30329:SF21">
    <property type="entry name" value="LIPOPROTEIN YIAD-RELATED"/>
    <property type="match status" value="1"/>
</dbReference>
<evidence type="ECO:0000259" key="6">
    <source>
        <dbReference type="PROSITE" id="PS51123"/>
    </source>
</evidence>
<proteinExistence type="predicted"/>
<evidence type="ECO:0000313" key="8">
    <source>
        <dbReference type="Proteomes" id="UP000515317"/>
    </source>
</evidence>
<keyword evidence="2 4" id="KW-0472">Membrane</keyword>
<evidence type="ECO:0000313" key="7">
    <source>
        <dbReference type="EMBL" id="BCJ90995.1"/>
    </source>
</evidence>
<evidence type="ECO:0000256" key="1">
    <source>
        <dbReference type="ARBA" id="ARBA00004442"/>
    </source>
</evidence>
<dbReference type="CDD" id="cd07185">
    <property type="entry name" value="OmpA_C-like"/>
    <property type="match status" value="1"/>
</dbReference>
<sequence>MKNSTLLLALSGFLLPSAVSAQSAVSYGEILQSLGGSVPAVHAAGVDVELLRQDITKRIIAEGKGTENAASPPPVLQELARLPNLTLVIEFDFDSDRIRPQSYPTIARIADALHHPVLLGYRFMVAGHTDGKGTREYNLDLSQRRANAVVEALVTTFRIEPDRLGALGLGEEQLRVPGDPEGAVNRRVQILNLGPL</sequence>
<gene>
    <name evidence="7" type="ORF">IZ6_17300</name>
</gene>
<dbReference type="InterPro" id="IPR006664">
    <property type="entry name" value="OMP_bac"/>
</dbReference>
<keyword evidence="3" id="KW-0998">Cell outer membrane</keyword>
<reference evidence="7 8" key="1">
    <citation type="submission" date="2020-08" db="EMBL/GenBank/DDBJ databases">
        <title>Genome sequence of Rhizobiales bacterium strain IZ6.</title>
        <authorList>
            <person name="Nakai R."/>
            <person name="Naganuma T."/>
        </authorList>
    </citation>
    <scope>NUCLEOTIDE SEQUENCE [LARGE SCALE GENOMIC DNA]</scope>
    <source>
        <strain evidence="7 8">IZ6</strain>
    </source>
</reference>